<dbReference type="Proteomes" id="UP000077002">
    <property type="component" value="Unassembled WGS sequence"/>
</dbReference>
<evidence type="ECO:0000313" key="3">
    <source>
        <dbReference type="Proteomes" id="UP000077002"/>
    </source>
</evidence>
<dbReference type="EMBL" id="LVKK01000136">
    <property type="protein sequence ID" value="OAG34915.1"/>
    <property type="molecule type" value="Genomic_DNA"/>
</dbReference>
<keyword evidence="3" id="KW-1185">Reference proteome</keyword>
<comment type="caution">
    <text evidence="2">The sequence shown here is derived from an EMBL/GenBank/DDBJ whole genome shotgun (WGS) entry which is preliminary data.</text>
</comment>
<organism evidence="2 3">
    <name type="scientific">Fonsecaea monophora</name>
    <dbReference type="NCBI Taxonomy" id="254056"/>
    <lineage>
        <taxon>Eukaryota</taxon>
        <taxon>Fungi</taxon>
        <taxon>Dikarya</taxon>
        <taxon>Ascomycota</taxon>
        <taxon>Pezizomycotina</taxon>
        <taxon>Eurotiomycetes</taxon>
        <taxon>Chaetothyriomycetidae</taxon>
        <taxon>Chaetothyriales</taxon>
        <taxon>Herpotrichiellaceae</taxon>
        <taxon>Fonsecaea</taxon>
    </lineage>
</organism>
<feature type="compositionally biased region" description="Basic and acidic residues" evidence="1">
    <location>
        <begin position="31"/>
        <end position="50"/>
    </location>
</feature>
<gene>
    <name evidence="2" type="ORF">AYO21_10919</name>
</gene>
<reference evidence="2 3" key="1">
    <citation type="submission" date="2016-03" db="EMBL/GenBank/DDBJ databases">
        <title>Draft genome sequence of the Fonsecaea monophora CBS 269.37.</title>
        <authorList>
            <person name="Bombassaro A."/>
            <person name="Vinicius W.A."/>
            <person name="De Hoog S."/>
            <person name="Sun J."/>
            <person name="Souza E.M."/>
            <person name="Raittz R.T."/>
            <person name="Costa F."/>
            <person name="Leao A.C."/>
            <person name="Tadra-Sfeir M.Z."/>
            <person name="Baura V."/>
            <person name="Balsanelli E."/>
            <person name="Pedrosa F.O."/>
            <person name="Moreno L.F."/>
            <person name="Steffens M.B."/>
            <person name="Xi L."/>
            <person name="Bocca A.L."/>
            <person name="Felipe M.S."/>
            <person name="Teixeira M."/>
            <person name="Telles Filho F.Q."/>
            <person name="Azevedo C.M."/>
            <person name="Gomes R."/>
            <person name="Vicente V.A."/>
        </authorList>
    </citation>
    <scope>NUCLEOTIDE SEQUENCE [LARGE SCALE GENOMIC DNA]</scope>
    <source>
        <strain evidence="2 3">CBS 269.37</strain>
    </source>
</reference>
<dbReference type="AlphaFoldDB" id="A0A177ESC1"/>
<evidence type="ECO:0000313" key="2">
    <source>
        <dbReference type="EMBL" id="OAG34915.1"/>
    </source>
</evidence>
<name>A0A177ESC1_9EURO</name>
<evidence type="ECO:0000256" key="1">
    <source>
        <dbReference type="SAM" id="MobiDB-lite"/>
    </source>
</evidence>
<protein>
    <submittedName>
        <fullName evidence="2">Uncharacterized protein</fullName>
    </submittedName>
</protein>
<sequence>MNPVLGTDNEETRAISEDSGTISGGGATEQQDEKQESAQEVDMSEKEEKSQIVSDDSNIDNAVAVAALHSGNDASTTNAPPCAEIDQDTKTKLIISQIPTDIHKRSTFANTYHEFPFTLDAHKAFLKDFQDRWGIGCLRHDYFSATSKIIIRMTTVLHSVFAWNVGDHVANALRIRKYHPEILIADVAAQIKKRTDSAVELAANGSWCSPDVGFAHVDAYYPGVVFDISYAQQKMAFGELAQAYIQGSNGEIQVVVAFEIEYPAAKQAKYYVWKKKVASDGEIQAELVDEEEFQKADGTVNKDCRGIHLSLADFCPARMIPEEAKPLLNLPTCLGHDTGIHIPASELCFLLDIAVRNHQLMQTHLQIQA</sequence>
<accession>A0A177ESC1</accession>
<dbReference type="RefSeq" id="XP_022506867.1">
    <property type="nucleotide sequence ID" value="XM_022660824.1"/>
</dbReference>
<proteinExistence type="predicted"/>
<dbReference type="OrthoDB" id="3485856at2759"/>
<feature type="region of interest" description="Disordered" evidence="1">
    <location>
        <begin position="1"/>
        <end position="56"/>
    </location>
</feature>
<dbReference type="GeneID" id="34606026"/>